<proteinExistence type="predicted"/>
<gene>
    <name evidence="2" type="ORF">METUNv1_01780</name>
</gene>
<keyword evidence="3" id="KW-1185">Reference proteome</keyword>
<sequence>MKTTPELAAIRDAAQVLAARHRVLTDLAAAQQAQIAQAIEPITRQFRGAIDAAAAEEAEALAELQALVEAAPALFVKPRSITVDGVKAGFRKEEDSLDWNDEAAVIARIENLLPESADLLIRTETTLVKDALGQLSDAHLQRIGVRKVLGADKAFVAIGESDLDKLVKTILADAARRQGDDEPAKKAGKTKVKAKAAASA</sequence>
<evidence type="ECO:0000313" key="3">
    <source>
        <dbReference type="Proteomes" id="UP000005019"/>
    </source>
</evidence>
<name>F5RBY5_METUF</name>
<evidence type="ECO:0000313" key="2">
    <source>
        <dbReference type="EMBL" id="EGK72002.1"/>
    </source>
</evidence>
<dbReference type="STRING" id="1000565.METUNv1_01780"/>
<feature type="region of interest" description="Disordered" evidence="1">
    <location>
        <begin position="177"/>
        <end position="200"/>
    </location>
</feature>
<accession>F5RBY5</accession>
<dbReference type="SUPFAM" id="SSF161266">
    <property type="entry name" value="Gam-like"/>
    <property type="match status" value="1"/>
</dbReference>
<dbReference type="EMBL" id="AFHG01000044">
    <property type="protein sequence ID" value="EGK72002.1"/>
    <property type="molecule type" value="Genomic_DNA"/>
</dbReference>
<evidence type="ECO:0000256" key="1">
    <source>
        <dbReference type="SAM" id="MobiDB-lite"/>
    </source>
</evidence>
<dbReference type="RefSeq" id="WP_008060857.1">
    <property type="nucleotide sequence ID" value="NZ_AFHG01000044.1"/>
</dbReference>
<protein>
    <submittedName>
        <fullName evidence="2">Uncharacterized protein</fullName>
    </submittedName>
</protein>
<dbReference type="Proteomes" id="UP000005019">
    <property type="component" value="Unassembled WGS sequence"/>
</dbReference>
<dbReference type="OrthoDB" id="8527848at2"/>
<reference evidence="2 3" key="1">
    <citation type="journal article" date="2011" name="J. Bacteriol.">
        <title>Genome sequence of Methyloversatilis universalis FAM5T, a methylotrophic representative of the order Rhodocyclales.</title>
        <authorList>
            <person name="Kittichotirat W."/>
            <person name="Good N.M."/>
            <person name="Hall R."/>
            <person name="Bringel F."/>
            <person name="Lajus A."/>
            <person name="Medigue C."/>
            <person name="Smalley N.E."/>
            <person name="Beck D."/>
            <person name="Bumgarner R."/>
            <person name="Vuilleumier S."/>
            <person name="Kalyuzhnaya M.G."/>
        </authorList>
    </citation>
    <scope>NUCLEOTIDE SEQUENCE [LARGE SCALE GENOMIC DNA]</scope>
    <source>
        <strain evidence="3">ATCC BAA-1314 / JCM 13912 / FAM5</strain>
    </source>
</reference>
<dbReference type="AlphaFoldDB" id="F5RBY5"/>
<comment type="caution">
    <text evidence="2">The sequence shown here is derived from an EMBL/GenBank/DDBJ whole genome shotgun (WGS) entry which is preliminary data.</text>
</comment>
<organism evidence="2 3">
    <name type="scientific">Methyloversatilis universalis (strain ATCC BAA-1314 / DSM 25237 / JCM 13912 / CCUG 52030 / FAM5)</name>
    <dbReference type="NCBI Taxonomy" id="1000565"/>
    <lineage>
        <taxon>Bacteria</taxon>
        <taxon>Pseudomonadati</taxon>
        <taxon>Pseudomonadota</taxon>
        <taxon>Betaproteobacteria</taxon>
        <taxon>Nitrosomonadales</taxon>
        <taxon>Sterolibacteriaceae</taxon>
        <taxon>Methyloversatilis</taxon>
    </lineage>
</organism>
<dbReference type="eggNOG" id="ENOG5032RTI">
    <property type="taxonomic scope" value="Bacteria"/>
</dbReference>